<dbReference type="WBParaSite" id="TREG1_62480.1">
    <property type="protein sequence ID" value="TREG1_62480.1"/>
    <property type="gene ID" value="TREG1_62480"/>
</dbReference>
<sequence length="85" mass="9925">MNINRSLLKFLNKANPLSENFNTFTSSTNESIENNRLFNFAMRQASSMDEATDTEMKQISLVEDQLLVLLSRILIQNNWLIQMKR</sequence>
<dbReference type="AlphaFoldDB" id="A0AA85K546"/>
<accession>A0AA85K546</accession>
<reference evidence="2" key="2">
    <citation type="submission" date="2023-11" db="UniProtKB">
        <authorList>
            <consortium name="WormBaseParasite"/>
        </authorList>
    </citation>
    <scope>IDENTIFICATION</scope>
</reference>
<organism evidence="1 2">
    <name type="scientific">Trichobilharzia regenti</name>
    <name type="common">Nasal bird schistosome</name>
    <dbReference type="NCBI Taxonomy" id="157069"/>
    <lineage>
        <taxon>Eukaryota</taxon>
        <taxon>Metazoa</taxon>
        <taxon>Spiralia</taxon>
        <taxon>Lophotrochozoa</taxon>
        <taxon>Platyhelminthes</taxon>
        <taxon>Trematoda</taxon>
        <taxon>Digenea</taxon>
        <taxon>Strigeidida</taxon>
        <taxon>Schistosomatoidea</taxon>
        <taxon>Schistosomatidae</taxon>
        <taxon>Trichobilharzia</taxon>
    </lineage>
</organism>
<protein>
    <submittedName>
        <fullName evidence="2">Uncharacterized protein</fullName>
    </submittedName>
</protein>
<evidence type="ECO:0000313" key="2">
    <source>
        <dbReference type="WBParaSite" id="TREG1_62480.1"/>
    </source>
</evidence>
<dbReference type="Proteomes" id="UP000050795">
    <property type="component" value="Unassembled WGS sequence"/>
</dbReference>
<evidence type="ECO:0000313" key="1">
    <source>
        <dbReference type="Proteomes" id="UP000050795"/>
    </source>
</evidence>
<name>A0AA85K546_TRIRE</name>
<keyword evidence="1" id="KW-1185">Reference proteome</keyword>
<proteinExistence type="predicted"/>
<reference evidence="1" key="1">
    <citation type="submission" date="2022-06" db="EMBL/GenBank/DDBJ databases">
        <authorList>
            <person name="Berger JAMES D."/>
            <person name="Berger JAMES D."/>
        </authorList>
    </citation>
    <scope>NUCLEOTIDE SEQUENCE [LARGE SCALE GENOMIC DNA]</scope>
</reference>